<dbReference type="RefSeq" id="WP_119152479.1">
    <property type="nucleotide sequence ID" value="NZ_QXJM01000056.1"/>
</dbReference>
<evidence type="ECO:0000256" key="1">
    <source>
        <dbReference type="SAM" id="MobiDB-lite"/>
    </source>
</evidence>
<gene>
    <name evidence="2" type="ORF">D3H35_28475</name>
</gene>
<sequence>MRNMKFAALGLVLTLIIGILSACGGNDSPKSSGNASESPASSGASGSGETVELSMLFGASLFGGIHEDLIKEFESSHPNIKIKAESLPDSGIFDALRTRISSGDVPDMFHINIGHVTTTLADEAGYITDLSSFESIANYSSSIQAATKTKSGKTGLFTLG</sequence>
<dbReference type="PROSITE" id="PS51257">
    <property type="entry name" value="PROKAR_LIPOPROTEIN"/>
    <property type="match status" value="1"/>
</dbReference>
<dbReference type="EMBL" id="QXJM01000056">
    <property type="protein sequence ID" value="RIE00361.1"/>
    <property type="molecule type" value="Genomic_DNA"/>
</dbReference>
<dbReference type="Gene3D" id="3.40.190.10">
    <property type="entry name" value="Periplasmic binding protein-like II"/>
    <property type="match status" value="1"/>
</dbReference>
<keyword evidence="3" id="KW-1185">Reference proteome</keyword>
<dbReference type="OrthoDB" id="7918484at2"/>
<organism evidence="2 3">
    <name type="scientific">Cohnella faecalis</name>
    <dbReference type="NCBI Taxonomy" id="2315694"/>
    <lineage>
        <taxon>Bacteria</taxon>
        <taxon>Bacillati</taxon>
        <taxon>Bacillota</taxon>
        <taxon>Bacilli</taxon>
        <taxon>Bacillales</taxon>
        <taxon>Paenibacillaceae</taxon>
        <taxon>Cohnella</taxon>
    </lineage>
</organism>
<proteinExistence type="predicted"/>
<comment type="caution">
    <text evidence="2">The sequence shown here is derived from an EMBL/GenBank/DDBJ whole genome shotgun (WGS) entry which is preliminary data.</text>
</comment>
<dbReference type="Proteomes" id="UP000266340">
    <property type="component" value="Unassembled WGS sequence"/>
</dbReference>
<reference evidence="2 3" key="1">
    <citation type="submission" date="2018-09" db="EMBL/GenBank/DDBJ databases">
        <title>Cohnella cavernae sp. nov., isolated from a karst cave.</title>
        <authorList>
            <person name="Zhu H."/>
        </authorList>
    </citation>
    <scope>NUCLEOTIDE SEQUENCE [LARGE SCALE GENOMIC DNA]</scope>
    <source>
        <strain evidence="2 3">K2E09-144</strain>
    </source>
</reference>
<dbReference type="Pfam" id="PF01547">
    <property type="entry name" value="SBP_bac_1"/>
    <property type="match status" value="1"/>
</dbReference>
<evidence type="ECO:0000313" key="2">
    <source>
        <dbReference type="EMBL" id="RIE00361.1"/>
    </source>
</evidence>
<dbReference type="AlphaFoldDB" id="A0A398CL57"/>
<dbReference type="InterPro" id="IPR006059">
    <property type="entry name" value="SBP"/>
</dbReference>
<name>A0A398CL57_9BACL</name>
<feature type="region of interest" description="Disordered" evidence="1">
    <location>
        <begin position="28"/>
        <end position="47"/>
    </location>
</feature>
<dbReference type="SUPFAM" id="SSF53850">
    <property type="entry name" value="Periplasmic binding protein-like II"/>
    <property type="match status" value="1"/>
</dbReference>
<protein>
    <submittedName>
        <fullName evidence="2">Carbohydrate ABC transporter substrate-binding protein</fullName>
    </submittedName>
</protein>
<accession>A0A398CL57</accession>
<evidence type="ECO:0000313" key="3">
    <source>
        <dbReference type="Proteomes" id="UP000266340"/>
    </source>
</evidence>
<feature type="compositionally biased region" description="Low complexity" evidence="1">
    <location>
        <begin position="31"/>
        <end position="47"/>
    </location>
</feature>